<feature type="transmembrane region" description="Helical" evidence="13">
    <location>
        <begin position="142"/>
        <end position="162"/>
    </location>
</feature>
<dbReference type="AlphaFoldDB" id="A0A558DXB6"/>
<feature type="transmembrane region" description="Helical" evidence="13">
    <location>
        <begin position="279"/>
        <end position="298"/>
    </location>
</feature>
<keyword evidence="8" id="KW-0479">Metal-binding</keyword>
<evidence type="ECO:0000256" key="10">
    <source>
        <dbReference type="ARBA" id="ARBA00022989"/>
    </source>
</evidence>
<evidence type="ECO:0000256" key="1">
    <source>
        <dbReference type="ARBA" id="ARBA00001971"/>
    </source>
</evidence>
<reference evidence="15 16" key="1">
    <citation type="submission" date="2019-07" db="EMBL/GenBank/DDBJ databases">
        <title>The pathways for chlorine oxyanion respiration interact through the shared metabolite chlorate.</title>
        <authorList>
            <person name="Barnum T.P."/>
            <person name="Cheng Y."/>
            <person name="Hill K.A."/>
            <person name="Lucas L.N."/>
            <person name="Carlson H.K."/>
            <person name="Coates J.D."/>
        </authorList>
    </citation>
    <scope>NUCLEOTIDE SEQUENCE [LARGE SCALE GENOMIC DNA]</scope>
    <source>
        <strain evidence="15 16">BK-1</strain>
    </source>
</reference>
<evidence type="ECO:0000256" key="7">
    <source>
        <dbReference type="ARBA" id="ARBA00022692"/>
    </source>
</evidence>
<evidence type="ECO:0000256" key="11">
    <source>
        <dbReference type="ARBA" id="ARBA00023004"/>
    </source>
</evidence>
<dbReference type="PANTHER" id="PTHR30074:SF6">
    <property type="entry name" value="FORMATE DEHYDROGENASE GAMMA SUBUNIT"/>
    <property type="match status" value="1"/>
</dbReference>
<feature type="transmembrane region" description="Helical" evidence="13">
    <location>
        <begin position="190"/>
        <end position="207"/>
    </location>
</feature>
<dbReference type="InterPro" id="IPR016174">
    <property type="entry name" value="Di-haem_cyt_TM"/>
</dbReference>
<keyword evidence="12 13" id="KW-0472">Membrane</keyword>
<dbReference type="RefSeq" id="WP_144359867.1">
    <property type="nucleotide sequence ID" value="NZ_VMNH01000023.1"/>
</dbReference>
<comment type="subcellular location">
    <subcellularLocation>
        <location evidence="2">Cell membrane</location>
        <topology evidence="2">Multi-pass membrane protein</topology>
    </subcellularLocation>
</comment>
<dbReference type="NCBIfam" id="TIGR01583">
    <property type="entry name" value="formate-DH-gamm"/>
    <property type="match status" value="1"/>
</dbReference>
<keyword evidence="10 13" id="KW-1133">Transmembrane helix</keyword>
<evidence type="ECO:0000256" key="4">
    <source>
        <dbReference type="ARBA" id="ARBA00022448"/>
    </source>
</evidence>
<keyword evidence="6" id="KW-0349">Heme</keyword>
<dbReference type="GO" id="GO:0046872">
    <property type="term" value="F:metal ion binding"/>
    <property type="evidence" value="ECO:0007669"/>
    <property type="project" value="UniProtKB-KW"/>
</dbReference>
<dbReference type="EMBL" id="VMNH01000023">
    <property type="protein sequence ID" value="TVO70730.1"/>
    <property type="molecule type" value="Genomic_DNA"/>
</dbReference>
<keyword evidence="4" id="KW-0813">Transport</keyword>
<name>A0A558DXB6_9GAMM</name>
<evidence type="ECO:0000256" key="2">
    <source>
        <dbReference type="ARBA" id="ARBA00004651"/>
    </source>
</evidence>
<evidence type="ECO:0000256" key="6">
    <source>
        <dbReference type="ARBA" id="ARBA00022617"/>
    </source>
</evidence>
<dbReference type="Proteomes" id="UP000316649">
    <property type="component" value="Unassembled WGS sequence"/>
</dbReference>
<keyword evidence="7 13" id="KW-0812">Transmembrane</keyword>
<evidence type="ECO:0000256" key="13">
    <source>
        <dbReference type="SAM" id="Phobius"/>
    </source>
</evidence>
<dbReference type="InterPro" id="IPR011577">
    <property type="entry name" value="Cyt_b561_bac/Ni-Hgenase"/>
</dbReference>
<evidence type="ECO:0000256" key="8">
    <source>
        <dbReference type="ARBA" id="ARBA00022723"/>
    </source>
</evidence>
<feature type="domain" description="Cytochrome b561 bacterial/Ni-hydrogenase" evidence="14">
    <location>
        <begin position="135"/>
        <end position="313"/>
    </location>
</feature>
<dbReference type="InterPro" id="IPR051817">
    <property type="entry name" value="FDH_cytochrome_b556_subunit"/>
</dbReference>
<dbReference type="GO" id="GO:0009055">
    <property type="term" value="F:electron transfer activity"/>
    <property type="evidence" value="ECO:0007669"/>
    <property type="project" value="InterPro"/>
</dbReference>
<protein>
    <submittedName>
        <fullName evidence="15">Formate dehydrogenase subunit gamma</fullName>
    </submittedName>
</protein>
<dbReference type="PANTHER" id="PTHR30074">
    <property type="entry name" value="FORMATE DEHYDROGENASE, NITRATE-INDUCIBLE, CYTOCHROME B556 FDN SUBUNIT"/>
    <property type="match status" value="1"/>
</dbReference>
<dbReference type="OrthoDB" id="9790598at2"/>
<evidence type="ECO:0000256" key="12">
    <source>
        <dbReference type="ARBA" id="ARBA00023136"/>
    </source>
</evidence>
<feature type="transmembrane region" description="Helical" evidence="13">
    <location>
        <begin position="245"/>
        <end position="267"/>
    </location>
</feature>
<dbReference type="GO" id="GO:0022904">
    <property type="term" value="P:respiratory electron transport chain"/>
    <property type="evidence" value="ECO:0007669"/>
    <property type="project" value="InterPro"/>
</dbReference>
<keyword evidence="11" id="KW-0408">Iron</keyword>
<evidence type="ECO:0000256" key="9">
    <source>
        <dbReference type="ARBA" id="ARBA00022982"/>
    </source>
</evidence>
<dbReference type="Gene3D" id="1.20.950.20">
    <property type="entry name" value="Transmembrane di-heme cytochromes, Chain C"/>
    <property type="match status" value="1"/>
</dbReference>
<keyword evidence="9" id="KW-0249">Electron transport</keyword>
<proteinExistence type="inferred from homology"/>
<organism evidence="15 16">
    <name type="scientific">Sedimenticola selenatireducens</name>
    <dbReference type="NCBI Taxonomy" id="191960"/>
    <lineage>
        <taxon>Bacteria</taxon>
        <taxon>Pseudomonadati</taxon>
        <taxon>Pseudomonadota</taxon>
        <taxon>Gammaproteobacteria</taxon>
        <taxon>Chromatiales</taxon>
        <taxon>Sedimenticolaceae</taxon>
        <taxon>Sedimenticola</taxon>
    </lineage>
</organism>
<evidence type="ECO:0000313" key="15">
    <source>
        <dbReference type="EMBL" id="TVO70730.1"/>
    </source>
</evidence>
<feature type="transmembrane region" description="Helical" evidence="13">
    <location>
        <begin position="100"/>
        <end position="122"/>
    </location>
</feature>
<gene>
    <name evidence="15" type="ORF">FHP88_14790</name>
</gene>
<dbReference type="GO" id="GO:0015944">
    <property type="term" value="P:formate oxidation"/>
    <property type="evidence" value="ECO:0007669"/>
    <property type="project" value="TreeGrafter"/>
</dbReference>
<comment type="similarity">
    <text evidence="3">Belongs to the formate dehydrogenase gamma subunit family.</text>
</comment>
<dbReference type="SUPFAM" id="SSF81342">
    <property type="entry name" value="Transmembrane di-heme cytochromes"/>
    <property type="match status" value="1"/>
</dbReference>
<accession>A0A558DXB6</accession>
<keyword evidence="5" id="KW-1003">Cell membrane</keyword>
<evidence type="ECO:0000256" key="5">
    <source>
        <dbReference type="ARBA" id="ARBA00022475"/>
    </source>
</evidence>
<feature type="transmembrane region" description="Helical" evidence="13">
    <location>
        <begin position="17"/>
        <end position="38"/>
    </location>
</feature>
<dbReference type="GO" id="GO:0005886">
    <property type="term" value="C:plasma membrane"/>
    <property type="evidence" value="ECO:0007669"/>
    <property type="project" value="UniProtKB-SubCell"/>
</dbReference>
<comment type="cofactor">
    <cofactor evidence="1">
        <name>heme</name>
        <dbReference type="ChEBI" id="CHEBI:30413"/>
    </cofactor>
</comment>
<evidence type="ECO:0000256" key="3">
    <source>
        <dbReference type="ARBA" id="ARBA00010747"/>
    </source>
</evidence>
<sequence length="365" mass="40627">MRRALIPHKGYGIGDDWVFYLLILIMLSPLLVMSTASAESGKNTQPIQIPNPSADLWREVRQRDAIAVGNSQVKSADSGVLINPYGDKWRNFRMTQLIPYGGYLLAGMLLLLIIFFIVRGRIKVVSGMSDKKLFRYSLYERTIHWCLAAIFLFLAFTGLILLFGRSLLIPIVGQEFFSLLASASKEGHNLFGPLFAVALVLVFFRFVRRNIYQKGDLTWLLKGGGLIGKGHVPSNFFNMGEKSMFWMLVLVGGVIVGSGLVLVFPVFGQGRVLMELSHVSHGITTLVMIVVIMGHIYIGSVGMEGALDGMTTGYCDLNWAKEHHEQWAELCEEQNEVIMEDEVSRLQGDTKANSMPSSLTQETGQ</sequence>
<dbReference type="Pfam" id="PF01292">
    <property type="entry name" value="Ni_hydr_CYTB"/>
    <property type="match status" value="1"/>
</dbReference>
<dbReference type="GO" id="GO:0009061">
    <property type="term" value="P:anaerobic respiration"/>
    <property type="evidence" value="ECO:0007669"/>
    <property type="project" value="TreeGrafter"/>
</dbReference>
<dbReference type="InterPro" id="IPR006471">
    <property type="entry name" value="Formate_DH_gsu"/>
</dbReference>
<dbReference type="GO" id="GO:0009326">
    <property type="term" value="C:formate dehydrogenase complex"/>
    <property type="evidence" value="ECO:0007669"/>
    <property type="project" value="InterPro"/>
</dbReference>
<dbReference type="GO" id="GO:0008863">
    <property type="term" value="F:formate dehydrogenase (NAD+) activity"/>
    <property type="evidence" value="ECO:0007669"/>
    <property type="project" value="InterPro"/>
</dbReference>
<keyword evidence="16" id="KW-1185">Reference proteome</keyword>
<evidence type="ECO:0000259" key="14">
    <source>
        <dbReference type="Pfam" id="PF01292"/>
    </source>
</evidence>
<evidence type="ECO:0000313" key="16">
    <source>
        <dbReference type="Proteomes" id="UP000316649"/>
    </source>
</evidence>
<dbReference type="GO" id="GO:0036397">
    <property type="term" value="F:formate dehydrogenase (quinone) activity"/>
    <property type="evidence" value="ECO:0007669"/>
    <property type="project" value="TreeGrafter"/>
</dbReference>
<comment type="caution">
    <text evidence="15">The sequence shown here is derived from an EMBL/GenBank/DDBJ whole genome shotgun (WGS) entry which is preliminary data.</text>
</comment>